<feature type="transmembrane region" description="Helical" evidence="4">
    <location>
        <begin position="311"/>
        <end position="329"/>
    </location>
</feature>
<accession>A0A166A5E2</accession>
<evidence type="ECO:0000313" key="7">
    <source>
        <dbReference type="Proteomes" id="UP000076798"/>
    </source>
</evidence>
<dbReference type="InterPro" id="IPR011701">
    <property type="entry name" value="MFS"/>
</dbReference>
<dbReference type="InterPro" id="IPR020846">
    <property type="entry name" value="MFS_dom"/>
</dbReference>
<dbReference type="GO" id="GO:0016020">
    <property type="term" value="C:membrane"/>
    <property type="evidence" value="ECO:0007669"/>
    <property type="project" value="UniProtKB-SubCell"/>
</dbReference>
<evidence type="ECO:0000313" key="6">
    <source>
        <dbReference type="EMBL" id="KZT34973.1"/>
    </source>
</evidence>
<feature type="transmembrane region" description="Helical" evidence="4">
    <location>
        <begin position="162"/>
        <end position="183"/>
    </location>
</feature>
<feature type="transmembrane region" description="Helical" evidence="4">
    <location>
        <begin position="104"/>
        <end position="122"/>
    </location>
</feature>
<feature type="transmembrane region" description="Helical" evidence="4">
    <location>
        <begin position="335"/>
        <end position="360"/>
    </location>
</feature>
<feature type="transmembrane region" description="Helical" evidence="4">
    <location>
        <begin position="128"/>
        <end position="150"/>
    </location>
</feature>
<feature type="transmembrane region" description="Helical" evidence="4">
    <location>
        <begin position="403"/>
        <end position="424"/>
    </location>
</feature>
<sequence length="486" mass="52329">MASAKAPQGDLCNSSSSTGVKHDSEYSDTRTRAWMTVAGGFLVQFVGIGSFNGFGVYEDFYKRRYLSDESSSVISWIGGAQWTLLLALGILSGPLMDKGYFRHLMIASTLLYALSSFMLSLAKENHYYQIFLSQGVGMGLAMGLTWAPSMAAAGAHFRRRRALAMGIVCSGSGISGLVQTIMINQLLNSSIGFPNATRITASMNTALLIVANFLMTMPSGSNMKRTEIPPYKKRAVIISFFREAPYVLITVGQILLGIGIAFPVIYIQLLSTSKGLPSTFSFYSLSIVNGASVVGRLVPSFFADRFGSFNIILPGIFVLSISVFAFLGVKTVAGVAIAGALYGFFSGTFFTLCTPVLASLAKHDSEVGARVGVSTSFIAIAYLGGPPISGALLGSNFNWTPPILFSGICSMAGACCYLSARVLVHRERRRILRGQDDDEVKVRTPSELDRTIENEKGSRKEDDIDTMTEVARDWTVDASSPTLSTP</sequence>
<feature type="domain" description="Major facilitator superfamily (MFS) profile" evidence="5">
    <location>
        <begin position="245"/>
        <end position="486"/>
    </location>
</feature>
<comment type="similarity">
    <text evidence="2">Belongs to the major facilitator superfamily. Monocarboxylate porter (TC 2.A.1.13) family.</text>
</comment>
<evidence type="ECO:0000256" key="4">
    <source>
        <dbReference type="SAM" id="Phobius"/>
    </source>
</evidence>
<feature type="transmembrane region" description="Helical" evidence="4">
    <location>
        <begin position="73"/>
        <end position="92"/>
    </location>
</feature>
<evidence type="ECO:0000256" key="1">
    <source>
        <dbReference type="ARBA" id="ARBA00004141"/>
    </source>
</evidence>
<comment type="subcellular location">
    <subcellularLocation>
        <location evidence="1">Membrane</location>
        <topology evidence="1">Multi-pass membrane protein</topology>
    </subcellularLocation>
</comment>
<keyword evidence="4" id="KW-0472">Membrane</keyword>
<feature type="compositionally biased region" description="Basic and acidic residues" evidence="3">
    <location>
        <begin position="443"/>
        <end position="462"/>
    </location>
</feature>
<keyword evidence="4" id="KW-1133">Transmembrane helix</keyword>
<dbReference type="EMBL" id="KV428158">
    <property type="protein sequence ID" value="KZT34973.1"/>
    <property type="molecule type" value="Genomic_DNA"/>
</dbReference>
<gene>
    <name evidence="6" type="ORF">SISSUDRAFT_1052094</name>
</gene>
<evidence type="ECO:0000256" key="2">
    <source>
        <dbReference type="ARBA" id="ARBA00006727"/>
    </source>
</evidence>
<dbReference type="InterPro" id="IPR050327">
    <property type="entry name" value="Proton-linked_MCT"/>
</dbReference>
<dbReference type="InterPro" id="IPR036259">
    <property type="entry name" value="MFS_trans_sf"/>
</dbReference>
<organism evidence="6 7">
    <name type="scientific">Sistotremastrum suecicum HHB10207 ss-3</name>
    <dbReference type="NCBI Taxonomy" id="1314776"/>
    <lineage>
        <taxon>Eukaryota</taxon>
        <taxon>Fungi</taxon>
        <taxon>Dikarya</taxon>
        <taxon>Basidiomycota</taxon>
        <taxon>Agaricomycotina</taxon>
        <taxon>Agaricomycetes</taxon>
        <taxon>Sistotremastrales</taxon>
        <taxon>Sistotremastraceae</taxon>
        <taxon>Sistotremastrum</taxon>
    </lineage>
</organism>
<feature type="transmembrane region" description="Helical" evidence="4">
    <location>
        <begin position="244"/>
        <end position="268"/>
    </location>
</feature>
<protein>
    <submittedName>
        <fullName evidence="6">MFS general substrate transporter</fullName>
    </submittedName>
</protein>
<reference evidence="6 7" key="1">
    <citation type="journal article" date="2016" name="Mol. Biol. Evol.">
        <title>Comparative Genomics of Early-Diverging Mushroom-Forming Fungi Provides Insights into the Origins of Lignocellulose Decay Capabilities.</title>
        <authorList>
            <person name="Nagy L.G."/>
            <person name="Riley R."/>
            <person name="Tritt A."/>
            <person name="Adam C."/>
            <person name="Daum C."/>
            <person name="Floudas D."/>
            <person name="Sun H."/>
            <person name="Yadav J.S."/>
            <person name="Pangilinan J."/>
            <person name="Larsson K.H."/>
            <person name="Matsuura K."/>
            <person name="Barry K."/>
            <person name="Labutti K."/>
            <person name="Kuo R."/>
            <person name="Ohm R.A."/>
            <person name="Bhattacharya S.S."/>
            <person name="Shirouzu T."/>
            <person name="Yoshinaga Y."/>
            <person name="Martin F.M."/>
            <person name="Grigoriev I.V."/>
            <person name="Hibbett D.S."/>
        </authorList>
    </citation>
    <scope>NUCLEOTIDE SEQUENCE [LARGE SCALE GENOMIC DNA]</scope>
    <source>
        <strain evidence="6 7">HHB10207 ss-3</strain>
    </source>
</reference>
<feature type="transmembrane region" description="Helical" evidence="4">
    <location>
        <begin position="33"/>
        <end position="53"/>
    </location>
</feature>
<keyword evidence="7" id="KW-1185">Reference proteome</keyword>
<feature type="transmembrane region" description="Helical" evidence="4">
    <location>
        <begin position="367"/>
        <end position="383"/>
    </location>
</feature>
<evidence type="ECO:0000256" key="3">
    <source>
        <dbReference type="SAM" id="MobiDB-lite"/>
    </source>
</evidence>
<evidence type="ECO:0000259" key="5">
    <source>
        <dbReference type="PROSITE" id="PS50850"/>
    </source>
</evidence>
<dbReference type="GO" id="GO:0022857">
    <property type="term" value="F:transmembrane transporter activity"/>
    <property type="evidence" value="ECO:0007669"/>
    <property type="project" value="InterPro"/>
</dbReference>
<name>A0A166A5E2_9AGAM</name>
<feature type="transmembrane region" description="Helical" evidence="4">
    <location>
        <begin position="280"/>
        <end position="299"/>
    </location>
</feature>
<dbReference type="Gene3D" id="1.20.1250.20">
    <property type="entry name" value="MFS general substrate transporter like domains"/>
    <property type="match status" value="2"/>
</dbReference>
<dbReference type="OrthoDB" id="6499973at2759"/>
<dbReference type="PANTHER" id="PTHR11360">
    <property type="entry name" value="MONOCARBOXYLATE TRANSPORTER"/>
    <property type="match status" value="1"/>
</dbReference>
<dbReference type="PANTHER" id="PTHR11360:SF234">
    <property type="entry name" value="MFS-TYPE TRANSPORTER DBAD-RELATED"/>
    <property type="match status" value="1"/>
</dbReference>
<dbReference type="AlphaFoldDB" id="A0A166A5E2"/>
<feature type="region of interest" description="Disordered" evidence="3">
    <location>
        <begin position="443"/>
        <end position="465"/>
    </location>
</feature>
<feature type="transmembrane region" description="Helical" evidence="4">
    <location>
        <begin position="203"/>
        <end position="223"/>
    </location>
</feature>
<keyword evidence="4" id="KW-0812">Transmembrane</keyword>
<dbReference type="Pfam" id="PF07690">
    <property type="entry name" value="MFS_1"/>
    <property type="match status" value="1"/>
</dbReference>
<dbReference type="Proteomes" id="UP000076798">
    <property type="component" value="Unassembled WGS sequence"/>
</dbReference>
<dbReference type="SUPFAM" id="SSF103473">
    <property type="entry name" value="MFS general substrate transporter"/>
    <property type="match status" value="1"/>
</dbReference>
<feature type="region of interest" description="Disordered" evidence="3">
    <location>
        <begin position="1"/>
        <end position="24"/>
    </location>
</feature>
<proteinExistence type="inferred from homology"/>
<dbReference type="PROSITE" id="PS50850">
    <property type="entry name" value="MFS"/>
    <property type="match status" value="1"/>
</dbReference>